<evidence type="ECO:0000256" key="7">
    <source>
        <dbReference type="SAM" id="Phobius"/>
    </source>
</evidence>
<protein>
    <submittedName>
        <fullName evidence="8">Transmembrane secretion effector</fullName>
    </submittedName>
</protein>
<dbReference type="Proteomes" id="UP000271227">
    <property type="component" value="Unassembled WGS sequence"/>
</dbReference>
<feature type="transmembrane region" description="Helical" evidence="7">
    <location>
        <begin position="362"/>
        <end position="382"/>
    </location>
</feature>
<dbReference type="AlphaFoldDB" id="A0A3M0BZV6"/>
<reference evidence="8 9" key="1">
    <citation type="submission" date="2018-10" db="EMBL/GenBank/DDBJ databases">
        <title>Genomic Encyclopedia of Archaeal and Bacterial Type Strains, Phase II (KMG-II): from individual species to whole genera.</title>
        <authorList>
            <person name="Goeker M."/>
        </authorList>
    </citation>
    <scope>NUCLEOTIDE SEQUENCE [LARGE SCALE GENOMIC DNA]</scope>
    <source>
        <strain evidence="8 9">DSM 25217</strain>
    </source>
</reference>
<keyword evidence="2" id="KW-0813">Transport</keyword>
<evidence type="ECO:0000256" key="5">
    <source>
        <dbReference type="ARBA" id="ARBA00022989"/>
    </source>
</evidence>
<dbReference type="Pfam" id="PF05977">
    <property type="entry name" value="MFS_3"/>
    <property type="match status" value="1"/>
</dbReference>
<dbReference type="PANTHER" id="PTHR23513:SF6">
    <property type="entry name" value="MAJOR FACILITATOR SUPERFAMILY ASSOCIATED DOMAIN-CONTAINING PROTEIN"/>
    <property type="match status" value="1"/>
</dbReference>
<feature type="transmembrane region" description="Helical" evidence="7">
    <location>
        <begin position="50"/>
        <end position="69"/>
    </location>
</feature>
<evidence type="ECO:0000313" key="9">
    <source>
        <dbReference type="Proteomes" id="UP000271227"/>
    </source>
</evidence>
<organism evidence="8 9">
    <name type="scientific">Eilatimonas milleporae</name>
    <dbReference type="NCBI Taxonomy" id="911205"/>
    <lineage>
        <taxon>Bacteria</taxon>
        <taxon>Pseudomonadati</taxon>
        <taxon>Pseudomonadota</taxon>
        <taxon>Alphaproteobacteria</taxon>
        <taxon>Kordiimonadales</taxon>
        <taxon>Kordiimonadaceae</taxon>
        <taxon>Eilatimonas</taxon>
    </lineage>
</organism>
<evidence type="ECO:0000256" key="2">
    <source>
        <dbReference type="ARBA" id="ARBA00022448"/>
    </source>
</evidence>
<dbReference type="InParanoid" id="A0A3M0BZV6"/>
<dbReference type="PANTHER" id="PTHR23513">
    <property type="entry name" value="INTEGRAL MEMBRANE EFFLUX PROTEIN-RELATED"/>
    <property type="match status" value="1"/>
</dbReference>
<sequence length="430" mass="45454">MSHETIRPAAWMPSRRAFTGFAGAVGLANTADGIAVLAWAWTASLLTRDPVLIGLLPAALRVPWVLFALPSGILADRADRRRLIVACDLLRTVGYGLAGAAILFSLPLGDPGADGPANRGLYGVLVGLGCLIGCAEVARDNAAQAMLPSIVPPHRLEWANGWLASLETVGNSMLGPAAGAVLIALFLPLPFFAVAAAFLCAALVTASLSGRFRAGGRCRASWRADPGAGVRFVARQPTLRVLVLNTGFWTFFAEMALIALILHVQENLNAGATTYGLILAAGATGGIAVSPLLKRFRAAALAQWMTMASAPLFLLIAFAPDAVAVAGVMFVFHLIGVVWNALSISYRQRVVPDDIRGRVNSVYRLFAWGMMPLGLLASGHIVNWGERYLTRHSALTLPFLVAAFGIALVAILSWKPLGTGFRNPSSDRDG</sequence>
<name>A0A3M0BZV6_9PROT</name>
<dbReference type="EMBL" id="REFR01000015">
    <property type="protein sequence ID" value="RMB01917.1"/>
    <property type="molecule type" value="Genomic_DNA"/>
</dbReference>
<evidence type="ECO:0000256" key="3">
    <source>
        <dbReference type="ARBA" id="ARBA00022475"/>
    </source>
</evidence>
<keyword evidence="5 7" id="KW-1133">Transmembrane helix</keyword>
<proteinExistence type="predicted"/>
<gene>
    <name evidence="8" type="ORF">BXY39_3425</name>
</gene>
<evidence type="ECO:0000256" key="1">
    <source>
        <dbReference type="ARBA" id="ARBA00004651"/>
    </source>
</evidence>
<feature type="transmembrane region" description="Helical" evidence="7">
    <location>
        <begin position="300"/>
        <end position="318"/>
    </location>
</feature>
<evidence type="ECO:0000256" key="6">
    <source>
        <dbReference type="ARBA" id="ARBA00023136"/>
    </source>
</evidence>
<dbReference type="InterPro" id="IPR006311">
    <property type="entry name" value="TAT_signal"/>
</dbReference>
<dbReference type="Gene3D" id="1.20.1250.20">
    <property type="entry name" value="MFS general substrate transporter like domains"/>
    <property type="match status" value="1"/>
</dbReference>
<feature type="transmembrane region" description="Helical" evidence="7">
    <location>
        <begin position="324"/>
        <end position="342"/>
    </location>
</feature>
<feature type="transmembrane region" description="Helical" evidence="7">
    <location>
        <begin position="394"/>
        <end position="414"/>
    </location>
</feature>
<dbReference type="InterPro" id="IPR010290">
    <property type="entry name" value="TM_effector"/>
</dbReference>
<dbReference type="InterPro" id="IPR036259">
    <property type="entry name" value="MFS_trans_sf"/>
</dbReference>
<feature type="transmembrane region" description="Helical" evidence="7">
    <location>
        <begin position="89"/>
        <end position="108"/>
    </location>
</feature>
<keyword evidence="9" id="KW-1185">Reference proteome</keyword>
<comment type="subcellular location">
    <subcellularLocation>
        <location evidence="1">Cell membrane</location>
        <topology evidence="1">Multi-pass membrane protein</topology>
    </subcellularLocation>
</comment>
<dbReference type="CDD" id="cd06173">
    <property type="entry name" value="MFS_MefA_like"/>
    <property type="match status" value="1"/>
</dbReference>
<keyword evidence="3" id="KW-1003">Cell membrane</keyword>
<comment type="caution">
    <text evidence="8">The sequence shown here is derived from an EMBL/GenBank/DDBJ whole genome shotgun (WGS) entry which is preliminary data.</text>
</comment>
<feature type="transmembrane region" description="Helical" evidence="7">
    <location>
        <begin position="191"/>
        <end position="209"/>
    </location>
</feature>
<dbReference type="SUPFAM" id="SSF103473">
    <property type="entry name" value="MFS general substrate transporter"/>
    <property type="match status" value="1"/>
</dbReference>
<dbReference type="PROSITE" id="PS51318">
    <property type="entry name" value="TAT"/>
    <property type="match status" value="1"/>
</dbReference>
<dbReference type="GO" id="GO:0005886">
    <property type="term" value="C:plasma membrane"/>
    <property type="evidence" value="ECO:0007669"/>
    <property type="project" value="UniProtKB-SubCell"/>
</dbReference>
<evidence type="ECO:0000256" key="4">
    <source>
        <dbReference type="ARBA" id="ARBA00022692"/>
    </source>
</evidence>
<feature type="transmembrane region" description="Helical" evidence="7">
    <location>
        <begin position="274"/>
        <end position="293"/>
    </location>
</feature>
<accession>A0A3M0BZV6</accession>
<dbReference type="RefSeq" id="WP_170163917.1">
    <property type="nucleotide sequence ID" value="NZ_REFR01000015.1"/>
</dbReference>
<evidence type="ECO:0000313" key="8">
    <source>
        <dbReference type="EMBL" id="RMB01917.1"/>
    </source>
</evidence>
<keyword evidence="6 7" id="KW-0472">Membrane</keyword>
<feature type="transmembrane region" description="Helical" evidence="7">
    <location>
        <begin position="241"/>
        <end position="262"/>
    </location>
</feature>
<keyword evidence="4 7" id="KW-0812">Transmembrane</keyword>